<keyword evidence="2" id="KW-0805">Transcription regulation</keyword>
<evidence type="ECO:0000256" key="4">
    <source>
        <dbReference type="ARBA" id="ARBA00023163"/>
    </source>
</evidence>
<dbReference type="PANTHER" id="PTHR31541:SF25">
    <property type="entry name" value="GAMMA-GLIADIN B"/>
    <property type="match status" value="1"/>
</dbReference>
<name>A0AAW1H5X9_SAPOF</name>
<keyword evidence="3" id="KW-0238">DNA-binding</keyword>
<protein>
    <recommendedName>
        <fullName evidence="8">B3 domain-containing protein</fullName>
    </recommendedName>
</protein>
<dbReference type="GO" id="GO:0003677">
    <property type="term" value="F:DNA binding"/>
    <property type="evidence" value="ECO:0007669"/>
    <property type="project" value="UniProtKB-KW"/>
</dbReference>
<evidence type="ECO:0000256" key="5">
    <source>
        <dbReference type="ARBA" id="ARBA00023242"/>
    </source>
</evidence>
<evidence type="ECO:0000313" key="7">
    <source>
        <dbReference type="Proteomes" id="UP001443914"/>
    </source>
</evidence>
<gene>
    <name evidence="6" type="ORF">RND81_13G160300</name>
</gene>
<dbReference type="SUPFAM" id="SSF101936">
    <property type="entry name" value="DNA-binding pseudobarrel domain"/>
    <property type="match status" value="1"/>
</dbReference>
<dbReference type="Gene3D" id="2.40.330.10">
    <property type="entry name" value="DNA-binding pseudobarrel domain"/>
    <property type="match status" value="1"/>
</dbReference>
<evidence type="ECO:0000256" key="3">
    <source>
        <dbReference type="ARBA" id="ARBA00023125"/>
    </source>
</evidence>
<comment type="subcellular location">
    <subcellularLocation>
        <location evidence="1">Nucleus</location>
    </subcellularLocation>
</comment>
<organism evidence="6 7">
    <name type="scientific">Saponaria officinalis</name>
    <name type="common">Common soapwort</name>
    <name type="synonym">Lychnis saponaria</name>
    <dbReference type="NCBI Taxonomy" id="3572"/>
    <lineage>
        <taxon>Eukaryota</taxon>
        <taxon>Viridiplantae</taxon>
        <taxon>Streptophyta</taxon>
        <taxon>Embryophyta</taxon>
        <taxon>Tracheophyta</taxon>
        <taxon>Spermatophyta</taxon>
        <taxon>Magnoliopsida</taxon>
        <taxon>eudicotyledons</taxon>
        <taxon>Gunneridae</taxon>
        <taxon>Pentapetalae</taxon>
        <taxon>Caryophyllales</taxon>
        <taxon>Caryophyllaceae</taxon>
        <taxon>Caryophylleae</taxon>
        <taxon>Saponaria</taxon>
    </lineage>
</organism>
<dbReference type="PANTHER" id="PTHR31541">
    <property type="entry name" value="B3 DOMAIN PLANT PROTEIN-RELATED"/>
    <property type="match status" value="1"/>
</dbReference>
<evidence type="ECO:0008006" key="8">
    <source>
        <dbReference type="Google" id="ProtNLM"/>
    </source>
</evidence>
<comment type="caution">
    <text evidence="6">The sequence shown here is derived from an EMBL/GenBank/DDBJ whole genome shotgun (WGS) entry which is preliminary data.</text>
</comment>
<keyword evidence="4" id="KW-0804">Transcription</keyword>
<evidence type="ECO:0000256" key="1">
    <source>
        <dbReference type="ARBA" id="ARBA00004123"/>
    </source>
</evidence>
<dbReference type="Pfam" id="PF03754">
    <property type="entry name" value="At2g31720-like"/>
    <property type="match status" value="1"/>
</dbReference>
<evidence type="ECO:0000256" key="2">
    <source>
        <dbReference type="ARBA" id="ARBA00023015"/>
    </source>
</evidence>
<accession>A0AAW1H5X9</accession>
<dbReference type="Proteomes" id="UP001443914">
    <property type="component" value="Unassembled WGS sequence"/>
</dbReference>
<dbReference type="GO" id="GO:0005634">
    <property type="term" value="C:nucleus"/>
    <property type="evidence" value="ECO:0007669"/>
    <property type="project" value="UniProtKB-SubCell"/>
</dbReference>
<evidence type="ECO:0000313" key="6">
    <source>
        <dbReference type="EMBL" id="KAK9669873.1"/>
    </source>
</evidence>
<proteinExistence type="predicted"/>
<dbReference type="InterPro" id="IPR005508">
    <property type="entry name" value="At2g31720-like"/>
</dbReference>
<dbReference type="InterPro" id="IPR015300">
    <property type="entry name" value="DNA-bd_pseudobarrel_sf"/>
</dbReference>
<keyword evidence="7" id="KW-1185">Reference proteome</keyword>
<sequence length="259" mass="30535">MAMLNFDLNMAPVMHEDGEILQRGNRRIENNFLAIKERVVKLSYEAVLEKYGVNKNTKQKHRKKLIHISQFRYPMKKKSVKGLLSLPPKKRFYERKRRPIIPLPSCDALELIPNYVKTNPEFKEMTDVNLIVQKSLDYCDISKHQDRLSIPCGKILKEFLSESEKNWLKRENPNGKSSKTQLRVKVIGPRTGEVYDMAISRWDYDKNGFRYALIDNWYEFSLENELDLKDLVRIVSFRCNNRLYFAILKLDTDTGVTRV</sequence>
<keyword evidence="5" id="KW-0539">Nucleus</keyword>
<reference evidence="6" key="1">
    <citation type="submission" date="2024-03" db="EMBL/GenBank/DDBJ databases">
        <title>WGS assembly of Saponaria officinalis var. Norfolk2.</title>
        <authorList>
            <person name="Jenkins J."/>
            <person name="Shu S."/>
            <person name="Grimwood J."/>
            <person name="Barry K."/>
            <person name="Goodstein D."/>
            <person name="Schmutz J."/>
            <person name="Leebens-Mack J."/>
            <person name="Osbourn A."/>
        </authorList>
    </citation>
    <scope>NUCLEOTIDE SEQUENCE [LARGE SCALE GENOMIC DNA]</scope>
    <source>
        <strain evidence="6">JIC</strain>
    </source>
</reference>
<dbReference type="AlphaFoldDB" id="A0AAW1H5X9"/>
<dbReference type="EMBL" id="JBDFQZ010000013">
    <property type="protein sequence ID" value="KAK9669873.1"/>
    <property type="molecule type" value="Genomic_DNA"/>
</dbReference>